<dbReference type="RefSeq" id="WP_091279058.1">
    <property type="nucleotide sequence ID" value="NZ_JABAOT010000009.1"/>
</dbReference>
<reference evidence="10" key="1">
    <citation type="submission" date="2016-10" db="EMBL/GenBank/DDBJ databases">
        <authorList>
            <person name="Varghese N."/>
            <person name="Submissions S."/>
        </authorList>
    </citation>
    <scope>NUCLEOTIDE SEQUENCE [LARGE SCALE GENOMIC DNA]</scope>
    <source>
        <strain evidence="10">DSM 10002</strain>
    </source>
</reference>
<dbReference type="InterPro" id="IPR032816">
    <property type="entry name" value="VTT_dom"/>
</dbReference>
<dbReference type="GO" id="GO:0005886">
    <property type="term" value="C:plasma membrane"/>
    <property type="evidence" value="ECO:0007669"/>
    <property type="project" value="UniProtKB-SubCell"/>
</dbReference>
<proteinExistence type="inferred from homology"/>
<keyword evidence="3" id="KW-1003">Cell membrane</keyword>
<evidence type="ECO:0000256" key="4">
    <source>
        <dbReference type="ARBA" id="ARBA00022692"/>
    </source>
</evidence>
<keyword evidence="4 7" id="KW-0812">Transmembrane</keyword>
<evidence type="ECO:0000256" key="7">
    <source>
        <dbReference type="SAM" id="Phobius"/>
    </source>
</evidence>
<feature type="transmembrane region" description="Helical" evidence="7">
    <location>
        <begin position="153"/>
        <end position="176"/>
    </location>
</feature>
<evidence type="ECO:0000256" key="1">
    <source>
        <dbReference type="ARBA" id="ARBA00004651"/>
    </source>
</evidence>
<dbReference type="InterPro" id="IPR051311">
    <property type="entry name" value="DedA_domain"/>
</dbReference>
<feature type="transmembrane region" description="Helical" evidence="7">
    <location>
        <begin position="72"/>
        <end position="94"/>
    </location>
</feature>
<dbReference type="Proteomes" id="UP000214355">
    <property type="component" value="Chromosome I"/>
</dbReference>
<organism evidence="9 10">
    <name type="scientific">Arcanobacterium phocae</name>
    <dbReference type="NCBI Taxonomy" id="131112"/>
    <lineage>
        <taxon>Bacteria</taxon>
        <taxon>Bacillati</taxon>
        <taxon>Actinomycetota</taxon>
        <taxon>Actinomycetes</taxon>
        <taxon>Actinomycetales</taxon>
        <taxon>Actinomycetaceae</taxon>
        <taxon>Arcanobacterium</taxon>
    </lineage>
</organism>
<evidence type="ECO:0000256" key="6">
    <source>
        <dbReference type="ARBA" id="ARBA00023136"/>
    </source>
</evidence>
<evidence type="ECO:0000259" key="8">
    <source>
        <dbReference type="Pfam" id="PF09335"/>
    </source>
</evidence>
<comment type="subcellular location">
    <subcellularLocation>
        <location evidence="1">Cell membrane</location>
        <topology evidence="1">Multi-pass membrane protein</topology>
    </subcellularLocation>
</comment>
<dbReference type="AlphaFoldDB" id="A0A1H2LAP4"/>
<comment type="similarity">
    <text evidence="2">Belongs to the DedA family.</text>
</comment>
<dbReference type="Pfam" id="PF09335">
    <property type="entry name" value="VTT_dom"/>
    <property type="match status" value="1"/>
</dbReference>
<dbReference type="PANTHER" id="PTHR42709:SF6">
    <property type="entry name" value="UNDECAPRENYL PHOSPHATE TRANSPORTER A"/>
    <property type="match status" value="1"/>
</dbReference>
<dbReference type="PANTHER" id="PTHR42709">
    <property type="entry name" value="ALKALINE PHOSPHATASE LIKE PROTEIN"/>
    <property type="match status" value="1"/>
</dbReference>
<evidence type="ECO:0000256" key="2">
    <source>
        <dbReference type="ARBA" id="ARBA00010792"/>
    </source>
</evidence>
<protein>
    <submittedName>
        <fullName evidence="9">Membrane protein DedA, SNARE-associated domain</fullName>
    </submittedName>
</protein>
<dbReference type="OrthoDB" id="9813426at2"/>
<dbReference type="GeneID" id="65344060"/>
<keyword evidence="6 7" id="KW-0472">Membrane</keyword>
<evidence type="ECO:0000256" key="3">
    <source>
        <dbReference type="ARBA" id="ARBA00022475"/>
    </source>
</evidence>
<keyword evidence="10" id="KW-1185">Reference proteome</keyword>
<evidence type="ECO:0000313" key="10">
    <source>
        <dbReference type="Proteomes" id="UP000214355"/>
    </source>
</evidence>
<accession>A0A1H2LAP4</accession>
<evidence type="ECO:0000256" key="5">
    <source>
        <dbReference type="ARBA" id="ARBA00022989"/>
    </source>
</evidence>
<evidence type="ECO:0000313" key="9">
    <source>
        <dbReference type="EMBL" id="SDU78063.1"/>
    </source>
</evidence>
<gene>
    <name evidence="9" type="ORF">SAMN04489737_0305</name>
</gene>
<feature type="domain" description="VTT" evidence="8">
    <location>
        <begin position="48"/>
        <end position="175"/>
    </location>
</feature>
<dbReference type="EMBL" id="LT629804">
    <property type="protein sequence ID" value="SDU78063.1"/>
    <property type="molecule type" value="Genomic_DNA"/>
</dbReference>
<name>A0A1H2LAP4_9ACTO</name>
<dbReference type="STRING" id="131112.SAMN04489737_0305"/>
<feature type="transmembrane region" description="Helical" evidence="7">
    <location>
        <begin position="188"/>
        <end position="210"/>
    </location>
</feature>
<sequence>MLTLALIAQAGDSQDLTGIAAWTVDLMDKLGGLGVALIIAIENIFPPIPSEVVLPLAGFTASKGGSLTFVSALVWSTIGSVVGALILYGIAYLFGRERTRAFLNWLPLTKESDVDKTEAFFEKYERPAVFFGRMLPIFRSLISLPAGVIKMNIPLFIVLTTVGSLIWNTALIGAGFMLGENWALVEQYVGLASKIVAGLVVIAVIVWMSMRLRARKRNQ</sequence>
<keyword evidence="5 7" id="KW-1133">Transmembrane helix</keyword>